<dbReference type="NCBIfam" id="TIGR00097">
    <property type="entry name" value="HMP-P_kinase"/>
    <property type="match status" value="1"/>
</dbReference>
<evidence type="ECO:0000256" key="5">
    <source>
        <dbReference type="ARBA" id="ARBA00022777"/>
    </source>
</evidence>
<dbReference type="EMBL" id="MQWD01000001">
    <property type="protein sequence ID" value="PAP77069.1"/>
    <property type="molecule type" value="Genomic_DNA"/>
</dbReference>
<dbReference type="AlphaFoldDB" id="A0A271J2Y0"/>
<evidence type="ECO:0000259" key="8">
    <source>
        <dbReference type="Pfam" id="PF08543"/>
    </source>
</evidence>
<evidence type="ECO:0000256" key="6">
    <source>
        <dbReference type="ARBA" id="ARBA00022840"/>
    </source>
</evidence>
<evidence type="ECO:0000256" key="7">
    <source>
        <dbReference type="SAM" id="MobiDB-lite"/>
    </source>
</evidence>
<protein>
    <recommendedName>
        <fullName evidence="2">hydroxymethylpyrimidine kinase</fullName>
        <ecNumber evidence="2">2.7.1.49</ecNumber>
    </recommendedName>
</protein>
<dbReference type="PANTHER" id="PTHR20858">
    <property type="entry name" value="PHOSPHOMETHYLPYRIMIDINE KINASE"/>
    <property type="match status" value="1"/>
</dbReference>
<comment type="pathway">
    <text evidence="1">Cofactor biosynthesis; thiamine diphosphate biosynthesis.</text>
</comment>
<dbReference type="GO" id="GO:0009228">
    <property type="term" value="P:thiamine biosynthetic process"/>
    <property type="evidence" value="ECO:0007669"/>
    <property type="project" value="InterPro"/>
</dbReference>
<dbReference type="Proteomes" id="UP000216339">
    <property type="component" value="Unassembled WGS sequence"/>
</dbReference>
<dbReference type="RefSeq" id="WP_218830489.1">
    <property type="nucleotide sequence ID" value="NZ_MQWD01000001.1"/>
</dbReference>
<dbReference type="GO" id="GO:0008972">
    <property type="term" value="F:phosphomethylpyrimidine kinase activity"/>
    <property type="evidence" value="ECO:0007669"/>
    <property type="project" value="InterPro"/>
</dbReference>
<gene>
    <name evidence="9" type="ORF">BSZ37_11830</name>
</gene>
<keyword evidence="3" id="KW-0808">Transferase</keyword>
<evidence type="ECO:0000256" key="1">
    <source>
        <dbReference type="ARBA" id="ARBA00004948"/>
    </source>
</evidence>
<dbReference type="PANTHER" id="PTHR20858:SF17">
    <property type="entry name" value="HYDROXYMETHYLPYRIMIDINE_PHOSPHOMETHYLPYRIMIDINE KINASE THI20-RELATED"/>
    <property type="match status" value="1"/>
</dbReference>
<sequence length="274" mass="28108">MTSSPPIPTALTIAGSDSGGGAGVQADLKTFEAHAVFGMSVLTAITAQNTRSVTAVHAVPTDVIAAQIDAVADDLPIGAVKTGMLASVEIVEAVADGIARHALAPVVVDPVMISKSGHALLDPDAVASVIRRMLPLAALATPNAHEAARLVGFDVRSLADARRAADAILRLGPAAVLVKGGHLDDETEAVDLLVWGDGEAVFREERVDTPHTHGTGCTYASAIAANLARGLDLEEAVGRARGYVQQAIRNALPLGGGHGPTRHLWFLSGAEAWG</sequence>
<keyword evidence="5 9" id="KW-0418">Kinase</keyword>
<comment type="caution">
    <text evidence="9">The sequence shown here is derived from an EMBL/GenBank/DDBJ whole genome shotgun (WGS) entry which is preliminary data.</text>
</comment>
<dbReference type="CDD" id="cd01169">
    <property type="entry name" value="HMPP_kinase"/>
    <property type="match status" value="1"/>
</dbReference>
<evidence type="ECO:0000313" key="10">
    <source>
        <dbReference type="Proteomes" id="UP000216339"/>
    </source>
</evidence>
<dbReference type="GO" id="GO:0005829">
    <property type="term" value="C:cytosol"/>
    <property type="evidence" value="ECO:0007669"/>
    <property type="project" value="TreeGrafter"/>
</dbReference>
<dbReference type="GO" id="GO:0005524">
    <property type="term" value="F:ATP binding"/>
    <property type="evidence" value="ECO:0007669"/>
    <property type="project" value="UniProtKB-KW"/>
</dbReference>
<dbReference type="InterPro" id="IPR029056">
    <property type="entry name" value="Ribokinase-like"/>
</dbReference>
<feature type="domain" description="Pyridoxamine kinase/Phosphomethylpyrimidine kinase" evidence="8">
    <location>
        <begin position="17"/>
        <end position="261"/>
    </location>
</feature>
<keyword evidence="10" id="KW-1185">Reference proteome</keyword>
<evidence type="ECO:0000256" key="4">
    <source>
        <dbReference type="ARBA" id="ARBA00022741"/>
    </source>
</evidence>
<dbReference type="Gene3D" id="3.40.1190.20">
    <property type="match status" value="1"/>
</dbReference>
<dbReference type="InterPro" id="IPR004399">
    <property type="entry name" value="HMP/HMP-P_kinase_dom"/>
</dbReference>
<dbReference type="InterPro" id="IPR013749">
    <property type="entry name" value="PM/HMP-P_kinase-1"/>
</dbReference>
<dbReference type="Pfam" id="PF08543">
    <property type="entry name" value="Phos_pyr_kin"/>
    <property type="match status" value="1"/>
</dbReference>
<dbReference type="GO" id="GO:0008902">
    <property type="term" value="F:hydroxymethylpyrimidine kinase activity"/>
    <property type="evidence" value="ECO:0007669"/>
    <property type="project" value="UniProtKB-EC"/>
</dbReference>
<dbReference type="FunFam" id="3.40.1190.20:FF:000003">
    <property type="entry name" value="Phosphomethylpyrimidine kinase ThiD"/>
    <property type="match status" value="1"/>
</dbReference>
<reference evidence="9 10" key="1">
    <citation type="submission" date="2016-11" db="EMBL/GenBank/DDBJ databases">
        <title>Study of marine rhodopsin-containing bacteria.</title>
        <authorList>
            <person name="Yoshizawa S."/>
            <person name="Kumagai Y."/>
            <person name="Kogure K."/>
        </authorList>
    </citation>
    <scope>NUCLEOTIDE SEQUENCE [LARGE SCALE GENOMIC DNA]</scope>
    <source>
        <strain evidence="9 10">SAORIC-28</strain>
    </source>
</reference>
<feature type="region of interest" description="Disordered" evidence="7">
    <location>
        <begin position="1"/>
        <end position="20"/>
    </location>
</feature>
<keyword evidence="4" id="KW-0547">Nucleotide-binding</keyword>
<dbReference type="SUPFAM" id="SSF53613">
    <property type="entry name" value="Ribokinase-like"/>
    <property type="match status" value="1"/>
</dbReference>
<name>A0A271J2Y0_9BACT</name>
<accession>A0A271J2Y0</accession>
<proteinExistence type="predicted"/>
<keyword evidence="6" id="KW-0067">ATP-binding</keyword>
<evidence type="ECO:0000313" key="9">
    <source>
        <dbReference type="EMBL" id="PAP77069.1"/>
    </source>
</evidence>
<evidence type="ECO:0000256" key="3">
    <source>
        <dbReference type="ARBA" id="ARBA00022679"/>
    </source>
</evidence>
<dbReference type="EC" id="2.7.1.49" evidence="2"/>
<evidence type="ECO:0000256" key="2">
    <source>
        <dbReference type="ARBA" id="ARBA00012135"/>
    </source>
</evidence>
<organism evidence="9 10">
    <name type="scientific">Rubrivirga marina</name>
    <dbReference type="NCBI Taxonomy" id="1196024"/>
    <lineage>
        <taxon>Bacteria</taxon>
        <taxon>Pseudomonadati</taxon>
        <taxon>Rhodothermota</taxon>
        <taxon>Rhodothermia</taxon>
        <taxon>Rhodothermales</taxon>
        <taxon>Rubricoccaceae</taxon>
        <taxon>Rubrivirga</taxon>
    </lineage>
</organism>